<reference evidence="3 4" key="1">
    <citation type="submission" date="2022-04" db="EMBL/GenBank/DDBJ databases">
        <title>Mechanism of arsenic methylation and mitigation arsenic toxicity by Bacillus sp. LH14 from an Arsenic-Contaminated Paddy Soil.</title>
        <authorList>
            <person name="Wang D."/>
        </authorList>
    </citation>
    <scope>NUCLEOTIDE SEQUENCE [LARGE SCALE GENOMIC DNA]</scope>
    <source>
        <strain evidence="3 4">LH14</strain>
    </source>
</reference>
<dbReference type="PANTHER" id="PTHR34580">
    <property type="match status" value="1"/>
</dbReference>
<feature type="domain" description="WYL" evidence="1">
    <location>
        <begin position="181"/>
        <end position="254"/>
    </location>
</feature>
<accession>A0ABY4JU88</accession>
<name>A0ABY4JU88_9BACI</name>
<keyword evidence="4" id="KW-1185">Reference proteome</keyword>
<evidence type="ECO:0000259" key="1">
    <source>
        <dbReference type="Pfam" id="PF13280"/>
    </source>
</evidence>
<dbReference type="Proteomes" id="UP000830639">
    <property type="component" value="Chromosome"/>
</dbReference>
<dbReference type="InterPro" id="IPR057727">
    <property type="entry name" value="WCX_dom"/>
</dbReference>
<evidence type="ECO:0000313" key="3">
    <source>
        <dbReference type="EMBL" id="UPM56373.1"/>
    </source>
</evidence>
<organism evidence="3 4">
    <name type="scientific">Gottfriedia acidiceleris</name>
    <dbReference type="NCBI Taxonomy" id="371036"/>
    <lineage>
        <taxon>Bacteria</taxon>
        <taxon>Bacillati</taxon>
        <taxon>Bacillota</taxon>
        <taxon>Bacilli</taxon>
        <taxon>Bacillales</taxon>
        <taxon>Bacillaceae</taxon>
        <taxon>Gottfriedia</taxon>
    </lineage>
</organism>
<dbReference type="Pfam" id="PF13280">
    <property type="entry name" value="WYL"/>
    <property type="match status" value="1"/>
</dbReference>
<feature type="domain" description="WCX" evidence="2">
    <location>
        <begin position="283"/>
        <end position="353"/>
    </location>
</feature>
<dbReference type="PROSITE" id="PS52050">
    <property type="entry name" value="WYL"/>
    <property type="match status" value="1"/>
</dbReference>
<dbReference type="PANTHER" id="PTHR34580:SF1">
    <property type="entry name" value="PROTEIN PAFC"/>
    <property type="match status" value="1"/>
</dbReference>
<gene>
    <name evidence="3" type="ORF">MY490_11270</name>
</gene>
<sequence>MKDFRGKEECSRNDNSNNTLMDEYLSNISFFIERNLKMNSPSNIKLYIRDLLLKTNEFNPITISSIKDELKLIFNITKSDKSIRRYIEQLDEFGLDIDFKNAKHGEKHYYLIGQVQNFSTAELRLIIDAITSSKFLTKSDTTKIINRIKELAPIAERKKLENLLFVDNQVKTNNKHVKHWIETIHGCISEKLILRFKYHRFNRKKQLEFNHNGKVYEIKPYSLVWNQNYYYLIGNDKYTNQIKHFRVDRMDSVQYSNEYFQIEWFDTALYLRKTFNMYSGEVHRVKALFHHHLINVLIDYFGTELFVKQFDEEQIEITFDAAMSDGLVCWFLTWGSDAKVLEPQLLKDRLKEESIKFFNQYN</sequence>
<dbReference type="Pfam" id="PF25583">
    <property type="entry name" value="WCX"/>
    <property type="match status" value="1"/>
</dbReference>
<dbReference type="EMBL" id="CP096034">
    <property type="protein sequence ID" value="UPM56373.1"/>
    <property type="molecule type" value="Genomic_DNA"/>
</dbReference>
<evidence type="ECO:0000313" key="4">
    <source>
        <dbReference type="Proteomes" id="UP000830639"/>
    </source>
</evidence>
<dbReference type="InterPro" id="IPR026881">
    <property type="entry name" value="WYL_dom"/>
</dbReference>
<proteinExistence type="predicted"/>
<dbReference type="InterPro" id="IPR051534">
    <property type="entry name" value="CBASS_pafABC_assoc_protein"/>
</dbReference>
<evidence type="ECO:0000259" key="2">
    <source>
        <dbReference type="Pfam" id="PF25583"/>
    </source>
</evidence>
<protein>
    <submittedName>
        <fullName evidence="3">WYL domain-containing protein</fullName>
    </submittedName>
</protein>
<dbReference type="RefSeq" id="WP_248269277.1">
    <property type="nucleotide sequence ID" value="NZ_CP096034.1"/>
</dbReference>